<evidence type="ECO:0000256" key="2">
    <source>
        <dbReference type="ARBA" id="ARBA00023002"/>
    </source>
</evidence>
<dbReference type="InterPro" id="IPR006094">
    <property type="entry name" value="Oxid_FAD_bind_N"/>
</dbReference>
<gene>
    <name evidence="5" type="ORF">BO70DRAFT_335241</name>
</gene>
<dbReference type="OrthoDB" id="9983560at2759"/>
<dbReference type="InterPro" id="IPR050432">
    <property type="entry name" value="FAD-linked_Oxidoreductases_BP"/>
</dbReference>
<dbReference type="STRING" id="1448321.A0A317WF85"/>
<keyword evidence="6" id="KW-1185">Reference proteome</keyword>
<evidence type="ECO:0000256" key="1">
    <source>
        <dbReference type="ARBA" id="ARBA00005466"/>
    </source>
</evidence>
<dbReference type="GO" id="GO:0071949">
    <property type="term" value="F:FAD binding"/>
    <property type="evidence" value="ECO:0007669"/>
    <property type="project" value="InterPro"/>
</dbReference>
<evidence type="ECO:0000259" key="4">
    <source>
        <dbReference type="PROSITE" id="PS51387"/>
    </source>
</evidence>
<evidence type="ECO:0000313" key="5">
    <source>
        <dbReference type="EMBL" id="PWY85073.1"/>
    </source>
</evidence>
<feature type="domain" description="FAD-binding PCMH-type" evidence="4">
    <location>
        <begin position="181"/>
        <end position="361"/>
    </location>
</feature>
<dbReference type="PANTHER" id="PTHR13878:SF91">
    <property type="entry name" value="FAD BINDING DOMAIN PROTEIN (AFU_ORTHOLOGUE AFUA_6G12070)-RELATED"/>
    <property type="match status" value="1"/>
</dbReference>
<comment type="caution">
    <text evidence="5">The sequence shown here is derived from an EMBL/GenBank/DDBJ whole genome shotgun (WGS) entry which is preliminary data.</text>
</comment>
<dbReference type="Pfam" id="PF08031">
    <property type="entry name" value="BBE"/>
    <property type="match status" value="1"/>
</dbReference>
<name>A0A317WF85_9EURO</name>
<keyword evidence="3" id="KW-0732">Signal</keyword>
<protein>
    <submittedName>
        <fullName evidence="5">FAD binding domain protein</fullName>
    </submittedName>
</protein>
<dbReference type="EMBL" id="MSFL01000009">
    <property type="protein sequence ID" value="PWY85073.1"/>
    <property type="molecule type" value="Genomic_DNA"/>
</dbReference>
<dbReference type="InterPro" id="IPR036318">
    <property type="entry name" value="FAD-bd_PCMH-like_sf"/>
</dbReference>
<evidence type="ECO:0000256" key="3">
    <source>
        <dbReference type="SAM" id="SignalP"/>
    </source>
</evidence>
<accession>A0A317WF85</accession>
<feature type="chain" id="PRO_5016238230" evidence="3">
    <location>
        <begin position="16"/>
        <end position="661"/>
    </location>
</feature>
<sequence length="661" mass="71958">MRGFLSLGLATSVVASIASTRGASSVAVSLSPAATTVTTGSSAAPPLFSGEAVQLTDEVLAKVAAALKNETLSRVFSFGATNATVNGTRHSCKFMPGDAAWPAESTWDIFDQLLGGSLSKPVPLAAYCYPDWPQYDAEKCSEITTGWFSGYYHDPSSIMLPLYEGRSCMPTGYNWTDTCTQGGYPTYVVNASTAAQIQLAVNFARNQNLRLVVKNTGHDFNGKPSGKGALSIWTHHLKDKAFYPTFRADNGYTGPAMKLGTGIQAYEAYEFAKESSVTVIGGEGATVGVAGGYTFGGGHSPLSSLYGMAADQVLALEVVLADGRFITATSKQNADVFWMLRGGGGSTIGVVTSLTVKAYPKLPTTTVTFNYTISDAPNDDAFWSAFGAYLDNFERLVDAGSYGYYYLGASDLEFGTSYIGDTDYYFRMESLVAPNMSISETKTLLQPWFDALDELNITYSDPWYNHADNFHDVWEVAFPLESVGSDVVKTASRLLPRSVFETEELRNRNLLAHKDAIEKGLFIAGFHISGTGLAVELPKDNAVLPAWRDALAHVIVGSEWNFTSSWETVYNYSIFVTQWMDVLRELAPDSGAYMSEADLLEPNLQEAFYGVNYPRLYALKQKYDPTGLFFALTAVGAEDWEVQTTDPLPYSWNNNGRLCPK</sequence>
<keyword evidence="2" id="KW-0560">Oxidoreductase</keyword>
<feature type="signal peptide" evidence="3">
    <location>
        <begin position="1"/>
        <end position="15"/>
    </location>
</feature>
<dbReference type="InterPro" id="IPR012951">
    <property type="entry name" value="BBE"/>
</dbReference>
<dbReference type="GO" id="GO:0016491">
    <property type="term" value="F:oxidoreductase activity"/>
    <property type="evidence" value="ECO:0007669"/>
    <property type="project" value="UniProtKB-KW"/>
</dbReference>
<dbReference type="AlphaFoldDB" id="A0A317WF85"/>
<dbReference type="Proteomes" id="UP000247233">
    <property type="component" value="Unassembled WGS sequence"/>
</dbReference>
<dbReference type="PROSITE" id="PS51387">
    <property type="entry name" value="FAD_PCMH"/>
    <property type="match status" value="1"/>
</dbReference>
<dbReference type="GeneID" id="37063286"/>
<dbReference type="Gene3D" id="3.30.465.10">
    <property type="match status" value="2"/>
</dbReference>
<proteinExistence type="inferred from homology"/>
<dbReference type="InterPro" id="IPR016169">
    <property type="entry name" value="FAD-bd_PCMH_sub2"/>
</dbReference>
<dbReference type="SUPFAM" id="SSF56176">
    <property type="entry name" value="FAD-binding/transporter-associated domain-like"/>
    <property type="match status" value="1"/>
</dbReference>
<reference evidence="5 6" key="1">
    <citation type="submission" date="2016-12" db="EMBL/GenBank/DDBJ databases">
        <title>The genomes of Aspergillus section Nigri reveals drivers in fungal speciation.</title>
        <authorList>
            <consortium name="DOE Joint Genome Institute"/>
            <person name="Vesth T.C."/>
            <person name="Nybo J."/>
            <person name="Theobald S."/>
            <person name="Brandl J."/>
            <person name="Frisvad J.C."/>
            <person name="Nielsen K.F."/>
            <person name="Lyhne E.K."/>
            <person name="Kogle M.E."/>
            <person name="Kuo A."/>
            <person name="Riley R."/>
            <person name="Clum A."/>
            <person name="Nolan M."/>
            <person name="Lipzen A."/>
            <person name="Salamov A."/>
            <person name="Henrissat B."/>
            <person name="Wiebenga A."/>
            <person name="De Vries R.P."/>
            <person name="Grigoriev I.V."/>
            <person name="Mortensen U.H."/>
            <person name="Andersen M.R."/>
            <person name="Baker S.E."/>
        </authorList>
    </citation>
    <scope>NUCLEOTIDE SEQUENCE [LARGE SCALE GENOMIC DNA]</scope>
    <source>
        <strain evidence="5 6">CBS 117.55</strain>
    </source>
</reference>
<dbReference type="InterPro" id="IPR016166">
    <property type="entry name" value="FAD-bd_PCMH"/>
</dbReference>
<evidence type="ECO:0000313" key="6">
    <source>
        <dbReference type="Proteomes" id="UP000247233"/>
    </source>
</evidence>
<dbReference type="Pfam" id="PF01565">
    <property type="entry name" value="FAD_binding_4"/>
    <property type="match status" value="1"/>
</dbReference>
<comment type="similarity">
    <text evidence="1">Belongs to the oxygen-dependent FAD-linked oxidoreductase family.</text>
</comment>
<dbReference type="PANTHER" id="PTHR13878">
    <property type="entry name" value="GULONOLACTONE OXIDASE"/>
    <property type="match status" value="1"/>
</dbReference>
<dbReference type="VEuPathDB" id="FungiDB:BO70DRAFT_335241"/>
<dbReference type="RefSeq" id="XP_025400415.1">
    <property type="nucleotide sequence ID" value="XM_025541049.1"/>
</dbReference>
<organism evidence="5 6">
    <name type="scientific">Aspergillus heteromorphus CBS 117.55</name>
    <dbReference type="NCBI Taxonomy" id="1448321"/>
    <lineage>
        <taxon>Eukaryota</taxon>
        <taxon>Fungi</taxon>
        <taxon>Dikarya</taxon>
        <taxon>Ascomycota</taxon>
        <taxon>Pezizomycotina</taxon>
        <taxon>Eurotiomycetes</taxon>
        <taxon>Eurotiomycetidae</taxon>
        <taxon>Eurotiales</taxon>
        <taxon>Aspergillaceae</taxon>
        <taxon>Aspergillus</taxon>
        <taxon>Aspergillus subgen. Circumdati</taxon>
    </lineage>
</organism>